<dbReference type="InterPro" id="IPR011251">
    <property type="entry name" value="Luciferase-like_dom"/>
</dbReference>
<dbReference type="OrthoDB" id="4074025at2"/>
<evidence type="ECO:0000256" key="3">
    <source>
        <dbReference type="ARBA" id="ARBA00023002"/>
    </source>
</evidence>
<evidence type="ECO:0000313" key="7">
    <source>
        <dbReference type="Proteomes" id="UP000319103"/>
    </source>
</evidence>
<feature type="domain" description="Luciferase-like" evidence="5">
    <location>
        <begin position="20"/>
        <end position="221"/>
    </location>
</feature>
<dbReference type="GO" id="GO:0008726">
    <property type="term" value="F:alkanesulfonate monooxygenase activity"/>
    <property type="evidence" value="ECO:0007669"/>
    <property type="project" value="TreeGrafter"/>
</dbReference>
<dbReference type="EMBL" id="VIGB01000003">
    <property type="protein sequence ID" value="TQF01288.1"/>
    <property type="molecule type" value="Genomic_DNA"/>
</dbReference>
<dbReference type="NCBIfam" id="TIGR03619">
    <property type="entry name" value="F420_Rv2161c"/>
    <property type="match status" value="1"/>
</dbReference>
<dbReference type="AlphaFoldDB" id="A0A540VX04"/>
<evidence type="ECO:0000256" key="1">
    <source>
        <dbReference type="ARBA" id="ARBA00022630"/>
    </source>
</evidence>
<dbReference type="PANTHER" id="PTHR42847">
    <property type="entry name" value="ALKANESULFONATE MONOOXYGENASE"/>
    <property type="match status" value="1"/>
</dbReference>
<sequence>MQLGVSLEPPRWPTGAAGLVLRTALRAEQLGLDYLLASDHLLHSEGGAVLDPLTLLSAVAGATSRIRLATSILALPYRHPLTVAQQAAGLDVLSGGRFALGVGTGWDPAEFAALGLDVRQRGARTDEALAVLRALWNGAPVDFEGRFTTLAKAVPATAPRAKGGPDIWVGGQSDAALRRALRFGDGWHGGVSTPEQVHEVRGRLDAFGEQVDRDPGDLMLSSVCFVVPPGFEPAVPLPGEPLGGPGASTAQLVDALGRLGSAGLSLVSLWMPLDALQLNDALDWVATELLGQLRAVEPAE</sequence>
<keyword evidence="4" id="KW-0503">Monooxygenase</keyword>
<evidence type="ECO:0000256" key="2">
    <source>
        <dbReference type="ARBA" id="ARBA00022643"/>
    </source>
</evidence>
<keyword evidence="2" id="KW-0288">FMN</keyword>
<name>A0A540VX04_9ACTN</name>
<keyword evidence="1" id="KW-0285">Flavoprotein</keyword>
<keyword evidence="7" id="KW-1185">Reference proteome</keyword>
<proteinExistence type="predicted"/>
<evidence type="ECO:0000256" key="4">
    <source>
        <dbReference type="ARBA" id="ARBA00023033"/>
    </source>
</evidence>
<dbReference type="SUPFAM" id="SSF51679">
    <property type="entry name" value="Bacterial luciferase-like"/>
    <property type="match status" value="1"/>
</dbReference>
<protein>
    <submittedName>
        <fullName evidence="6">LLM class flavin-dependent oxidoreductase</fullName>
    </submittedName>
</protein>
<dbReference type="Pfam" id="PF00296">
    <property type="entry name" value="Bac_luciferase"/>
    <property type="match status" value="1"/>
</dbReference>
<dbReference type="Gene3D" id="3.20.20.30">
    <property type="entry name" value="Luciferase-like domain"/>
    <property type="match status" value="1"/>
</dbReference>
<evidence type="ECO:0000313" key="6">
    <source>
        <dbReference type="EMBL" id="TQF01288.1"/>
    </source>
</evidence>
<comment type="caution">
    <text evidence="6">The sequence shown here is derived from an EMBL/GenBank/DDBJ whole genome shotgun (WGS) entry which is preliminary data.</text>
</comment>
<dbReference type="RefSeq" id="WP_141632022.1">
    <property type="nucleotide sequence ID" value="NZ_VIGB01000003.1"/>
</dbReference>
<accession>A0A540VX04</accession>
<gene>
    <name evidence="6" type="ORF">E6W39_02355</name>
</gene>
<keyword evidence="3" id="KW-0560">Oxidoreductase</keyword>
<reference evidence="6 7" key="1">
    <citation type="submission" date="2019-06" db="EMBL/GenBank/DDBJ databases">
        <title>Description of Kitasatospora acidophila sp. nov. isolated from pine grove soil, and reclassification of Streptomyces novaecaesareae to Kitasatospora novaeceasareae comb. nov.</title>
        <authorList>
            <person name="Kim M.J."/>
        </authorList>
    </citation>
    <scope>NUCLEOTIDE SEQUENCE [LARGE SCALE GENOMIC DNA]</scope>
    <source>
        <strain evidence="6 7">MMS16-CNU292</strain>
    </source>
</reference>
<dbReference type="InterPro" id="IPR050172">
    <property type="entry name" value="SsuD_RutA_monooxygenase"/>
</dbReference>
<dbReference type="InterPro" id="IPR036661">
    <property type="entry name" value="Luciferase-like_sf"/>
</dbReference>
<dbReference type="PANTHER" id="PTHR42847:SF4">
    <property type="entry name" value="ALKANESULFONATE MONOOXYGENASE-RELATED"/>
    <property type="match status" value="1"/>
</dbReference>
<dbReference type="InterPro" id="IPR019921">
    <property type="entry name" value="Lucif-like_OxRdtase_Rv2161c"/>
</dbReference>
<organism evidence="6 7">
    <name type="scientific">Kitasatospora acidiphila</name>
    <dbReference type="NCBI Taxonomy" id="2567942"/>
    <lineage>
        <taxon>Bacteria</taxon>
        <taxon>Bacillati</taxon>
        <taxon>Actinomycetota</taxon>
        <taxon>Actinomycetes</taxon>
        <taxon>Kitasatosporales</taxon>
        <taxon>Streptomycetaceae</taxon>
        <taxon>Kitasatospora</taxon>
    </lineage>
</organism>
<dbReference type="GO" id="GO:0046306">
    <property type="term" value="P:alkanesulfonate catabolic process"/>
    <property type="evidence" value="ECO:0007669"/>
    <property type="project" value="TreeGrafter"/>
</dbReference>
<evidence type="ECO:0000259" key="5">
    <source>
        <dbReference type="Pfam" id="PF00296"/>
    </source>
</evidence>
<dbReference type="Proteomes" id="UP000319103">
    <property type="component" value="Unassembled WGS sequence"/>
</dbReference>